<evidence type="ECO:0000313" key="2">
    <source>
        <dbReference type="EMBL" id="KZP05281.1"/>
    </source>
</evidence>
<dbReference type="Proteomes" id="UP000076532">
    <property type="component" value="Unassembled WGS sequence"/>
</dbReference>
<keyword evidence="1" id="KW-0732">Signal</keyword>
<evidence type="ECO:0000256" key="1">
    <source>
        <dbReference type="SAM" id="SignalP"/>
    </source>
</evidence>
<gene>
    <name evidence="2" type="ORF">FIBSPDRAFT_877724</name>
</gene>
<keyword evidence="3" id="KW-1185">Reference proteome</keyword>
<evidence type="ECO:0000313" key="3">
    <source>
        <dbReference type="Proteomes" id="UP000076532"/>
    </source>
</evidence>
<organism evidence="2 3">
    <name type="scientific">Athelia psychrophila</name>
    <dbReference type="NCBI Taxonomy" id="1759441"/>
    <lineage>
        <taxon>Eukaryota</taxon>
        <taxon>Fungi</taxon>
        <taxon>Dikarya</taxon>
        <taxon>Basidiomycota</taxon>
        <taxon>Agaricomycotina</taxon>
        <taxon>Agaricomycetes</taxon>
        <taxon>Agaricomycetidae</taxon>
        <taxon>Atheliales</taxon>
        <taxon>Atheliaceae</taxon>
        <taxon>Athelia</taxon>
    </lineage>
</organism>
<protein>
    <submittedName>
        <fullName evidence="2">Uncharacterized protein</fullName>
    </submittedName>
</protein>
<proteinExistence type="predicted"/>
<dbReference type="AlphaFoldDB" id="A0A167VR67"/>
<reference evidence="2 3" key="1">
    <citation type="journal article" date="2016" name="Mol. Biol. Evol.">
        <title>Comparative Genomics of Early-Diverging Mushroom-Forming Fungi Provides Insights into the Origins of Lignocellulose Decay Capabilities.</title>
        <authorList>
            <person name="Nagy L.G."/>
            <person name="Riley R."/>
            <person name="Tritt A."/>
            <person name="Adam C."/>
            <person name="Daum C."/>
            <person name="Floudas D."/>
            <person name="Sun H."/>
            <person name="Yadav J.S."/>
            <person name="Pangilinan J."/>
            <person name="Larsson K.H."/>
            <person name="Matsuura K."/>
            <person name="Barry K."/>
            <person name="Labutti K."/>
            <person name="Kuo R."/>
            <person name="Ohm R.A."/>
            <person name="Bhattacharya S.S."/>
            <person name="Shirouzu T."/>
            <person name="Yoshinaga Y."/>
            <person name="Martin F.M."/>
            <person name="Grigoriev I.V."/>
            <person name="Hibbett D.S."/>
        </authorList>
    </citation>
    <scope>NUCLEOTIDE SEQUENCE [LARGE SCALE GENOMIC DNA]</scope>
    <source>
        <strain evidence="2 3">CBS 109695</strain>
    </source>
</reference>
<dbReference type="EMBL" id="KV417849">
    <property type="protein sequence ID" value="KZP05281.1"/>
    <property type="molecule type" value="Genomic_DNA"/>
</dbReference>
<feature type="signal peptide" evidence="1">
    <location>
        <begin position="1"/>
        <end position="25"/>
    </location>
</feature>
<feature type="chain" id="PRO_5007893578" evidence="1">
    <location>
        <begin position="26"/>
        <end position="88"/>
    </location>
</feature>
<name>A0A167VR67_9AGAM</name>
<accession>A0A167VR67</accession>
<sequence length="88" mass="9843">MAWRGLGPCVWLIALLPSVAHHALGAPAPLLVSLKFLLSSRYPPSQVVEGPLRWAENEIYRYMIHCQCHFGCVCDLLEECKGLPIPRC</sequence>